<gene>
    <name evidence="2" type="ORF">EKH80_07240</name>
</gene>
<dbReference type="RefSeq" id="WP_126684056.1">
    <property type="nucleotide sequence ID" value="NZ_RYYV01000004.1"/>
</dbReference>
<keyword evidence="3" id="KW-1185">Reference proteome</keyword>
<organism evidence="2 3">
    <name type="scientific">Dyella choica</name>
    <dbReference type="NCBI Taxonomy" id="1927959"/>
    <lineage>
        <taxon>Bacteria</taxon>
        <taxon>Pseudomonadati</taxon>
        <taxon>Pseudomonadota</taxon>
        <taxon>Gammaproteobacteria</taxon>
        <taxon>Lysobacterales</taxon>
        <taxon>Rhodanobacteraceae</taxon>
        <taxon>Dyella</taxon>
    </lineage>
</organism>
<keyword evidence="1" id="KW-0732">Signal</keyword>
<reference evidence="2 3" key="1">
    <citation type="submission" date="2018-12" db="EMBL/GenBank/DDBJ databases">
        <title>Dyella dinghuensis sp. nov. DHOA06 and Dyella choica sp. nov. 4M-K27, isolated from forest soil.</title>
        <authorList>
            <person name="Qiu L.-H."/>
            <person name="Gao Z.-H."/>
        </authorList>
    </citation>
    <scope>NUCLEOTIDE SEQUENCE [LARGE SCALE GENOMIC DNA]</scope>
    <source>
        <strain evidence="2 3">4M-K27</strain>
    </source>
</reference>
<evidence type="ECO:0000313" key="3">
    <source>
        <dbReference type="Proteomes" id="UP000274358"/>
    </source>
</evidence>
<dbReference type="Proteomes" id="UP000274358">
    <property type="component" value="Unassembled WGS sequence"/>
</dbReference>
<protein>
    <submittedName>
        <fullName evidence="2">Uncharacterized protein</fullName>
    </submittedName>
</protein>
<name>A0A3S0RLV5_9GAMM</name>
<evidence type="ECO:0000313" key="2">
    <source>
        <dbReference type="EMBL" id="RUL77661.1"/>
    </source>
</evidence>
<proteinExistence type="predicted"/>
<dbReference type="AlphaFoldDB" id="A0A3S0RLV5"/>
<dbReference type="EMBL" id="RYYV01000004">
    <property type="protein sequence ID" value="RUL77661.1"/>
    <property type="molecule type" value="Genomic_DNA"/>
</dbReference>
<feature type="signal peptide" evidence="1">
    <location>
        <begin position="1"/>
        <end position="25"/>
    </location>
</feature>
<comment type="caution">
    <text evidence="2">The sequence shown here is derived from an EMBL/GenBank/DDBJ whole genome shotgun (WGS) entry which is preliminary data.</text>
</comment>
<dbReference type="OrthoDB" id="1187902at2"/>
<accession>A0A3S0RLV5</accession>
<feature type="chain" id="PRO_5018769238" evidence="1">
    <location>
        <begin position="26"/>
        <end position="270"/>
    </location>
</feature>
<evidence type="ECO:0000256" key="1">
    <source>
        <dbReference type="SAM" id="SignalP"/>
    </source>
</evidence>
<sequence>MQMKIRLARASILLALSLLAWNCHAAEDQNCSADVSSKLNTYFKRKPEDLALCHAKAFPGDPQLTIAVSAHVDAGSDSDKFKSYTGHVAVLDRSTVIASYEDEYEEDDGFGLGDLVIDTAPYILASNTRAFGVRLFNSPPPHCNDASQNNSLTLYIHEPAKLRPILSIDTEYWRNIEGVCSSARTVINKYAKLYLSISKSSTNKFNDIIVTAVSHYEIAGEDGKTTIVNVKPYVEILKFNGKDYGSLSSGFEAWFNADQLHDHAMSSDAH</sequence>